<evidence type="ECO:0000256" key="6">
    <source>
        <dbReference type="ARBA" id="ARBA00023002"/>
    </source>
</evidence>
<keyword evidence="8 12" id="KW-0503">Monooxygenase</keyword>
<evidence type="ECO:0000256" key="11">
    <source>
        <dbReference type="SAM" id="MobiDB-lite"/>
    </source>
</evidence>
<dbReference type="CDD" id="cd11041">
    <property type="entry name" value="CYP503A1-like"/>
    <property type="match status" value="1"/>
</dbReference>
<comment type="pathway">
    <text evidence="9">Plant hormone biosynthesis; gibberellin biosynthesis.</text>
</comment>
<dbReference type="Proteomes" id="UP000572754">
    <property type="component" value="Unassembled WGS sequence"/>
</dbReference>
<evidence type="ECO:0000256" key="3">
    <source>
        <dbReference type="ARBA" id="ARBA00010617"/>
    </source>
</evidence>
<reference evidence="13" key="1">
    <citation type="journal article" date="2020" name="BMC Genomics">
        <title>Correction to: Identification and distribution of gene clusters required for synthesis of sphingolipid metabolism inhibitors in diverse species of the filamentous fungus Fusarium.</title>
        <authorList>
            <person name="Kim H.S."/>
            <person name="Lohmar J.M."/>
            <person name="Busman M."/>
            <person name="Brown D.W."/>
            <person name="Naumann T.A."/>
            <person name="Divon H.H."/>
            <person name="Lysoe E."/>
            <person name="Uhlig S."/>
            <person name="Proctor R.H."/>
        </authorList>
    </citation>
    <scope>NUCLEOTIDE SEQUENCE [LARGE SCALE GENOMIC DNA]</scope>
    <source>
        <strain evidence="13">NRRL 25331</strain>
    </source>
</reference>
<name>A0A8H5XBV3_FUSCI</name>
<comment type="similarity">
    <text evidence="3">Belongs to the cytochrome P450 family.</text>
</comment>
<evidence type="ECO:0000256" key="8">
    <source>
        <dbReference type="ARBA" id="ARBA00023033"/>
    </source>
</evidence>
<dbReference type="GO" id="GO:0016705">
    <property type="term" value="F:oxidoreductase activity, acting on paired donors, with incorporation or reduction of molecular oxygen"/>
    <property type="evidence" value="ECO:0007669"/>
    <property type="project" value="InterPro"/>
</dbReference>
<keyword evidence="6" id="KW-0560">Oxidoreductase</keyword>
<evidence type="ECO:0000256" key="7">
    <source>
        <dbReference type="ARBA" id="ARBA00023004"/>
    </source>
</evidence>
<feature type="region of interest" description="Disordered" evidence="11">
    <location>
        <begin position="8"/>
        <end position="29"/>
    </location>
</feature>
<gene>
    <name evidence="12" type="ORF">FCIRC_1385</name>
</gene>
<reference evidence="12 13" key="2">
    <citation type="submission" date="2020-05" db="EMBL/GenBank/DDBJ databases">
        <title>Identification and distribution of gene clusters putatively required for synthesis of sphingolipid metabolism inhibitors in phylogenetically diverse species of the filamentous fungus Fusarium.</title>
        <authorList>
            <person name="Kim H.-S."/>
            <person name="Busman M."/>
            <person name="Brown D.W."/>
            <person name="Divon H."/>
            <person name="Uhlig S."/>
            <person name="Proctor R.H."/>
        </authorList>
    </citation>
    <scope>NUCLEOTIDE SEQUENCE [LARGE SCALE GENOMIC DNA]</scope>
    <source>
        <strain evidence="12 13">NRRL 25331</strain>
    </source>
</reference>
<protein>
    <submittedName>
        <fullName evidence="12">Cytochrome P450 monooxygenase</fullName>
    </submittedName>
</protein>
<proteinExistence type="inferred from homology"/>
<keyword evidence="5 10" id="KW-0479">Metal-binding</keyword>
<comment type="caution">
    <text evidence="12">The sequence shown here is derived from an EMBL/GenBank/DDBJ whole genome shotgun (WGS) entry which is preliminary data.</text>
</comment>
<evidence type="ECO:0000313" key="13">
    <source>
        <dbReference type="Proteomes" id="UP000572754"/>
    </source>
</evidence>
<dbReference type="PANTHER" id="PTHR46206:SF7">
    <property type="entry name" value="P450, PUTATIVE (EUROFUNG)-RELATED"/>
    <property type="match status" value="1"/>
</dbReference>
<dbReference type="InterPro" id="IPR002403">
    <property type="entry name" value="Cyt_P450_E_grp-IV"/>
</dbReference>
<dbReference type="GO" id="GO:0004497">
    <property type="term" value="F:monooxygenase activity"/>
    <property type="evidence" value="ECO:0007669"/>
    <property type="project" value="UniProtKB-KW"/>
</dbReference>
<keyword evidence="4 10" id="KW-0349">Heme</keyword>
<dbReference type="InterPro" id="IPR001128">
    <property type="entry name" value="Cyt_P450"/>
</dbReference>
<dbReference type="PANTHER" id="PTHR46206">
    <property type="entry name" value="CYTOCHROME P450"/>
    <property type="match status" value="1"/>
</dbReference>
<dbReference type="Gene3D" id="1.10.630.10">
    <property type="entry name" value="Cytochrome P450"/>
    <property type="match status" value="1"/>
</dbReference>
<keyword evidence="7 10" id="KW-0408">Iron</keyword>
<organism evidence="12 13">
    <name type="scientific">Fusarium circinatum</name>
    <name type="common">Pitch canker fungus</name>
    <name type="synonym">Gibberella circinata</name>
    <dbReference type="NCBI Taxonomy" id="48490"/>
    <lineage>
        <taxon>Eukaryota</taxon>
        <taxon>Fungi</taxon>
        <taxon>Dikarya</taxon>
        <taxon>Ascomycota</taxon>
        <taxon>Pezizomycotina</taxon>
        <taxon>Sordariomycetes</taxon>
        <taxon>Hypocreomycetidae</taxon>
        <taxon>Hypocreales</taxon>
        <taxon>Nectriaceae</taxon>
        <taxon>Fusarium</taxon>
        <taxon>Fusarium fujikuroi species complex</taxon>
    </lineage>
</organism>
<sequence>MLWFASFRQDEDGGKTKKRKRFGGKSAGFDSAPSRLKQCTGTLPCLPCEPLPFFYNVYYPYLDIHHEYLEVSSVFGDSQLLLPNLHFAEGMENVLNLKGSDYFEAEKQYRTNLKGLLQEGYQKYKHGFCQLFTPTGFIVILSADYVHEIAQLPAGTLDFHGATQKRMIGDYNWLQVGDKLPAHTILSDLTRHLVDVLPAIQEEIEYCLRHELPDCKDQWTPGNIQKIAPRLIAIIMGRVFVGPDLNRQPEWVNNVTQFVDDVFAAGWKIKAYSHFTRRFAARYLVAEVHRVRRQKALARHELVPLLEDRLGSVADPDVEEHLDLLQWLVINNSKLPQPRTLANLAELALVAYVGSTHTAATTLTNVLLDLAARPSDIAALHHEINENNSLSGDLSSKESFYIKNTSRLDSFMKESQRLSPAFLMTFSRIVRKPFTLSCGLTFPAGTHIIVPASTISLDAEVWESADTFDGARFANLRSIKPENALRYQFVGTSPQAMHFGYGRNACPGRFFASMVIKAFVVKLLKRYDIKLSHERLHNTAIGSQNSAPTNAEILFKLWDGD</sequence>
<dbReference type="InterPro" id="IPR036396">
    <property type="entry name" value="Cyt_P450_sf"/>
</dbReference>
<evidence type="ECO:0000256" key="9">
    <source>
        <dbReference type="ARBA" id="ARBA00037909"/>
    </source>
</evidence>
<dbReference type="Pfam" id="PF00067">
    <property type="entry name" value="p450"/>
    <property type="match status" value="1"/>
</dbReference>
<evidence type="ECO:0000256" key="1">
    <source>
        <dbReference type="ARBA" id="ARBA00001971"/>
    </source>
</evidence>
<dbReference type="GO" id="GO:0005506">
    <property type="term" value="F:iron ion binding"/>
    <property type="evidence" value="ECO:0007669"/>
    <property type="project" value="InterPro"/>
</dbReference>
<comment type="cofactor">
    <cofactor evidence="1 10">
        <name>heme</name>
        <dbReference type="ChEBI" id="CHEBI:30413"/>
    </cofactor>
</comment>
<dbReference type="GO" id="GO:0020037">
    <property type="term" value="F:heme binding"/>
    <property type="evidence" value="ECO:0007669"/>
    <property type="project" value="InterPro"/>
</dbReference>
<evidence type="ECO:0000256" key="5">
    <source>
        <dbReference type="ARBA" id="ARBA00022723"/>
    </source>
</evidence>
<evidence type="ECO:0000256" key="10">
    <source>
        <dbReference type="PIRSR" id="PIRSR602403-1"/>
    </source>
</evidence>
<evidence type="ECO:0000256" key="2">
    <source>
        <dbReference type="ARBA" id="ARBA00004972"/>
    </source>
</evidence>
<feature type="binding site" description="axial binding residue" evidence="10">
    <location>
        <position position="506"/>
    </location>
    <ligand>
        <name>heme</name>
        <dbReference type="ChEBI" id="CHEBI:30413"/>
    </ligand>
    <ligandPart>
        <name>Fe</name>
        <dbReference type="ChEBI" id="CHEBI:18248"/>
    </ligandPart>
</feature>
<dbReference type="SUPFAM" id="SSF48264">
    <property type="entry name" value="Cytochrome P450"/>
    <property type="match status" value="1"/>
</dbReference>
<keyword evidence="13" id="KW-1185">Reference proteome</keyword>
<evidence type="ECO:0000256" key="4">
    <source>
        <dbReference type="ARBA" id="ARBA00022617"/>
    </source>
</evidence>
<evidence type="ECO:0000313" key="12">
    <source>
        <dbReference type="EMBL" id="KAF5689449.1"/>
    </source>
</evidence>
<accession>A0A8H5XBV3</accession>
<comment type="pathway">
    <text evidence="2">Hormone biosynthesis.</text>
</comment>
<dbReference type="EMBL" id="JAAQPE010000048">
    <property type="protein sequence ID" value="KAF5689449.1"/>
    <property type="molecule type" value="Genomic_DNA"/>
</dbReference>
<dbReference type="AlphaFoldDB" id="A0A8H5XBV3"/>
<dbReference type="PRINTS" id="PR00465">
    <property type="entry name" value="EP450IV"/>
</dbReference>